<dbReference type="NCBIfam" id="TIGR03097">
    <property type="entry name" value="PEP_O_lig_1"/>
    <property type="match status" value="1"/>
</dbReference>
<feature type="transmembrane region" description="Helical" evidence="5">
    <location>
        <begin position="101"/>
        <end position="120"/>
    </location>
</feature>
<feature type="transmembrane region" description="Helical" evidence="5">
    <location>
        <begin position="321"/>
        <end position="345"/>
    </location>
</feature>
<proteinExistence type="predicted"/>
<dbReference type="EMBL" id="CP071060">
    <property type="protein sequence ID" value="QSI78146.1"/>
    <property type="molecule type" value="Genomic_DNA"/>
</dbReference>
<feature type="domain" description="DUF5935" evidence="7">
    <location>
        <begin position="1"/>
        <end position="185"/>
    </location>
</feature>
<dbReference type="Pfam" id="PF19358">
    <property type="entry name" value="DUF5935"/>
    <property type="match status" value="1"/>
</dbReference>
<dbReference type="Pfam" id="PF04932">
    <property type="entry name" value="Wzy_C"/>
    <property type="match status" value="1"/>
</dbReference>
<evidence type="ECO:0000256" key="3">
    <source>
        <dbReference type="ARBA" id="ARBA00022989"/>
    </source>
</evidence>
<evidence type="ECO:0000313" key="9">
    <source>
        <dbReference type="Proteomes" id="UP000663570"/>
    </source>
</evidence>
<evidence type="ECO:0000256" key="2">
    <source>
        <dbReference type="ARBA" id="ARBA00022692"/>
    </source>
</evidence>
<feature type="transmembrane region" description="Helical" evidence="5">
    <location>
        <begin position="170"/>
        <end position="186"/>
    </location>
</feature>
<keyword evidence="2 5" id="KW-0812">Transmembrane</keyword>
<dbReference type="PANTHER" id="PTHR37422">
    <property type="entry name" value="TEICHURONIC ACID BIOSYNTHESIS PROTEIN TUAE"/>
    <property type="match status" value="1"/>
</dbReference>
<feature type="transmembrane region" description="Helical" evidence="5">
    <location>
        <begin position="237"/>
        <end position="254"/>
    </location>
</feature>
<dbReference type="InterPro" id="IPR051533">
    <property type="entry name" value="WaaL-like"/>
</dbReference>
<comment type="subcellular location">
    <subcellularLocation>
        <location evidence="1">Membrane</location>
        <topology evidence="1">Multi-pass membrane protein</topology>
    </subcellularLocation>
</comment>
<feature type="transmembrane region" description="Helical" evidence="5">
    <location>
        <begin position="198"/>
        <end position="231"/>
    </location>
</feature>
<dbReference type="InterPro" id="IPR045979">
    <property type="entry name" value="DUF5935"/>
</dbReference>
<feature type="transmembrane region" description="Helical" evidence="5">
    <location>
        <begin position="75"/>
        <end position="95"/>
    </location>
</feature>
<feature type="transmembrane region" description="Helical" evidence="5">
    <location>
        <begin position="127"/>
        <end position="150"/>
    </location>
</feature>
<dbReference type="RefSeq" id="WP_206255443.1">
    <property type="nucleotide sequence ID" value="NZ_CP071060.1"/>
</dbReference>
<gene>
    <name evidence="8" type="ORF">JY500_05765</name>
</gene>
<dbReference type="InterPro" id="IPR007016">
    <property type="entry name" value="O-antigen_ligase-rel_domated"/>
</dbReference>
<feature type="transmembrane region" description="Helical" evidence="5">
    <location>
        <begin position="46"/>
        <end position="63"/>
    </location>
</feature>
<keyword evidence="3 5" id="KW-1133">Transmembrane helix</keyword>
<evidence type="ECO:0000259" key="6">
    <source>
        <dbReference type="Pfam" id="PF04932"/>
    </source>
</evidence>
<protein>
    <submittedName>
        <fullName evidence="8">O-glycosylation ligase, exosortase A system-associated</fullName>
    </submittedName>
</protein>
<dbReference type="InterPro" id="IPR017528">
    <property type="entry name" value="CHP03097O-antigen_lig-rel"/>
</dbReference>
<keyword evidence="9" id="KW-1185">Reference proteome</keyword>
<keyword evidence="4 5" id="KW-0472">Membrane</keyword>
<reference evidence="8 9" key="1">
    <citation type="submission" date="2021-02" db="EMBL/GenBank/DDBJ databases">
        <title>Niveibacterium changnyeongensis HC41.</title>
        <authorList>
            <person name="Kang M."/>
        </authorList>
    </citation>
    <scope>NUCLEOTIDE SEQUENCE [LARGE SCALE GENOMIC DNA]</scope>
    <source>
        <strain evidence="8 9">HC41</strain>
    </source>
</reference>
<organism evidence="8 9">
    <name type="scientific">Niveibacterium microcysteis</name>
    <dbReference type="NCBI Taxonomy" id="2811415"/>
    <lineage>
        <taxon>Bacteria</taxon>
        <taxon>Pseudomonadati</taxon>
        <taxon>Pseudomonadota</taxon>
        <taxon>Betaproteobacteria</taxon>
        <taxon>Rhodocyclales</taxon>
        <taxon>Rhodocyclaceae</taxon>
        <taxon>Niveibacterium</taxon>
    </lineage>
</organism>
<dbReference type="GO" id="GO:0016874">
    <property type="term" value="F:ligase activity"/>
    <property type="evidence" value="ECO:0007669"/>
    <property type="project" value="UniProtKB-KW"/>
</dbReference>
<evidence type="ECO:0000313" key="8">
    <source>
        <dbReference type="EMBL" id="QSI78146.1"/>
    </source>
</evidence>
<name>A0ABX7M973_9RHOO</name>
<feature type="transmembrane region" description="Helical" evidence="5">
    <location>
        <begin position="366"/>
        <end position="390"/>
    </location>
</feature>
<dbReference type="PANTHER" id="PTHR37422:SF13">
    <property type="entry name" value="LIPOPOLYSACCHARIDE BIOSYNTHESIS PROTEIN PA4999-RELATED"/>
    <property type="match status" value="1"/>
</dbReference>
<evidence type="ECO:0000256" key="4">
    <source>
        <dbReference type="ARBA" id="ARBA00023136"/>
    </source>
</evidence>
<dbReference type="Proteomes" id="UP000663570">
    <property type="component" value="Chromosome"/>
</dbReference>
<accession>A0ABX7M973</accession>
<evidence type="ECO:0000256" key="5">
    <source>
        <dbReference type="SAM" id="Phobius"/>
    </source>
</evidence>
<feature type="domain" description="O-antigen ligase-related" evidence="6">
    <location>
        <begin position="201"/>
        <end position="338"/>
    </location>
</feature>
<evidence type="ECO:0000256" key="1">
    <source>
        <dbReference type="ARBA" id="ARBA00004141"/>
    </source>
</evidence>
<feature type="transmembrane region" description="Helical" evidence="5">
    <location>
        <begin position="292"/>
        <end position="309"/>
    </location>
</feature>
<keyword evidence="8" id="KW-0436">Ligase</keyword>
<evidence type="ECO:0000259" key="7">
    <source>
        <dbReference type="Pfam" id="PF19358"/>
    </source>
</evidence>
<sequence>MRDILILLLILGFALAALRRPWIGVMGWTWISIMNPHRLTWRLEDLPVAALMAGCTLIGLTLTREKRQPFISPSVAVLLMFMIWMCITYPFSIFEDKSWEMFTRVMKIDFMILVALMLLRTRAHIQWLTWAIVFSIGFFGVKGGLFTIATGGNFRVWGPAESFIEGNNEIALAMIITIPLMRYLQLQLAPDKKWQRHAFTLAMLLTAAAAVGSHSRGALLAIAAMSGFLWLRSPNKLAGGIVMVVAAVGLVAFMPEQWSSRMHTIGEYQQDASAMGRINAWWMAWNLASDRFFGGGFQIYSLIVFQQYAPDPTDVHAAHSIYFQVLGEHGFVGLFLFLLLWFMVWRDGAWLRKHTQDLPEARWARDLGSMCQVALVGYLVGGAFLSLAYFDLPYNLLVLTALTRRWVAERAWLTEPADAPLIGNRSAKRVEAAT</sequence>